<reference evidence="2" key="1">
    <citation type="journal article" date="2015" name="Nature">
        <title>Complex archaea that bridge the gap between prokaryotes and eukaryotes.</title>
        <authorList>
            <person name="Spang A."/>
            <person name="Saw J.H."/>
            <person name="Jorgensen S.L."/>
            <person name="Zaremba-Niedzwiedzka K."/>
            <person name="Martijn J."/>
            <person name="Lind A.E."/>
            <person name="van Eijk R."/>
            <person name="Schleper C."/>
            <person name="Guy L."/>
            <person name="Ettema T.J."/>
        </authorList>
    </citation>
    <scope>NUCLEOTIDE SEQUENCE</scope>
</reference>
<feature type="transmembrane region" description="Helical" evidence="1">
    <location>
        <begin position="266"/>
        <end position="286"/>
    </location>
</feature>
<keyword evidence="1" id="KW-0812">Transmembrane</keyword>
<feature type="transmembrane region" description="Helical" evidence="1">
    <location>
        <begin position="110"/>
        <end position="134"/>
    </location>
</feature>
<dbReference type="InterPro" id="IPR011990">
    <property type="entry name" value="TPR-like_helical_dom_sf"/>
</dbReference>
<comment type="caution">
    <text evidence="2">The sequence shown here is derived from an EMBL/GenBank/DDBJ whole genome shotgun (WGS) entry which is preliminary data.</text>
</comment>
<accession>A0A0F9JY11</accession>
<keyword evidence="1" id="KW-0472">Membrane</keyword>
<keyword evidence="1" id="KW-1133">Transmembrane helix</keyword>
<organism evidence="2">
    <name type="scientific">marine sediment metagenome</name>
    <dbReference type="NCBI Taxonomy" id="412755"/>
    <lineage>
        <taxon>unclassified sequences</taxon>
        <taxon>metagenomes</taxon>
        <taxon>ecological metagenomes</taxon>
    </lineage>
</organism>
<feature type="transmembrane region" description="Helical" evidence="1">
    <location>
        <begin position="194"/>
        <end position="212"/>
    </location>
</feature>
<protein>
    <submittedName>
        <fullName evidence="2">Uncharacterized protein</fullName>
    </submittedName>
</protein>
<feature type="transmembrane region" description="Helical" evidence="1">
    <location>
        <begin position="154"/>
        <end position="171"/>
    </location>
</feature>
<sequence length="469" mass="55482">MIGVIILLNFIVFFRTLRYSTVIDDNCRRFHEKDVPKNWFIKFYHITRYSGYGGFTTQVDHLITLLLHTTVCIMIYLIFGRSPVSLVTALLFSIHPVNNQTSIWLNGKRYAVITILTLLMWFFKPYGIFFYLLTPMWHYGAMPAIILYALKYNWVIWVGVLLIIAFHKNILEKVGTRWERMPHGELKIARPRKLVILIKMIGYVFLHCLLPRRMSFWHVFMERFGFSDEDNKYWYSFNKDFYIGLGVTSGLAWLIYFNWDNPIGFGLFWWVIFVLPWCQFPIGVTQAISERVYYLPNVGLCYALGYFLTEMPYSEYTITAIFTYYLVKLWFYMPAYKNVDEFYRYALNEFPDQFRARGHLVRRYLEEQRLFYALRDAGLGLKITPKDCTLNLLMVQALMSLGAFGMAKGYLDKAEKCMIPGQETNFKRDIEKFRFIIDDRIKNPNQPPVERIKPGEVFEISPSQICGGR</sequence>
<feature type="transmembrane region" description="Helical" evidence="1">
    <location>
        <begin position="241"/>
        <end position="259"/>
    </location>
</feature>
<feature type="transmembrane region" description="Helical" evidence="1">
    <location>
        <begin position="316"/>
        <end position="333"/>
    </location>
</feature>
<dbReference type="AlphaFoldDB" id="A0A0F9JY11"/>
<dbReference type="EMBL" id="LAZR01016604">
    <property type="protein sequence ID" value="KKM03773.1"/>
    <property type="molecule type" value="Genomic_DNA"/>
</dbReference>
<dbReference type="SUPFAM" id="SSF48452">
    <property type="entry name" value="TPR-like"/>
    <property type="match status" value="1"/>
</dbReference>
<name>A0A0F9JY11_9ZZZZ</name>
<evidence type="ECO:0000313" key="2">
    <source>
        <dbReference type="EMBL" id="KKM03773.1"/>
    </source>
</evidence>
<gene>
    <name evidence="2" type="ORF">LCGC14_1771070</name>
</gene>
<proteinExistence type="predicted"/>
<evidence type="ECO:0000256" key="1">
    <source>
        <dbReference type="SAM" id="Phobius"/>
    </source>
</evidence>